<dbReference type="InterPro" id="IPR035919">
    <property type="entry name" value="EAL_sf"/>
</dbReference>
<dbReference type="EMBL" id="MDET01000034">
    <property type="protein sequence ID" value="OQM74228.1"/>
    <property type="molecule type" value="Genomic_DNA"/>
</dbReference>
<dbReference type="PANTHER" id="PTHR33121">
    <property type="entry name" value="CYCLIC DI-GMP PHOSPHODIESTERASE PDEF"/>
    <property type="match status" value="1"/>
</dbReference>
<dbReference type="STRING" id="1873176.BFN67_05090"/>
<organism evidence="2 3">
    <name type="scientific">Manganibacter manganicus</name>
    <dbReference type="NCBI Taxonomy" id="1873176"/>
    <lineage>
        <taxon>Bacteria</taxon>
        <taxon>Pseudomonadati</taxon>
        <taxon>Pseudomonadota</taxon>
        <taxon>Alphaproteobacteria</taxon>
        <taxon>Hyphomicrobiales</taxon>
        <taxon>Phyllobacteriaceae</taxon>
        <taxon>Manganibacter</taxon>
    </lineage>
</organism>
<evidence type="ECO:0000313" key="3">
    <source>
        <dbReference type="Proteomes" id="UP000191905"/>
    </source>
</evidence>
<feature type="domain" description="EAL" evidence="1">
    <location>
        <begin position="1"/>
        <end position="238"/>
    </location>
</feature>
<gene>
    <name evidence="2" type="ORF">BFN67_05090</name>
</gene>
<dbReference type="AlphaFoldDB" id="A0A1V8RM06"/>
<reference evidence="2 3" key="1">
    <citation type="journal article" date="2016" name="Int. J. Syst. Evol. Microbiol.">
        <title>Pseudaminobacter manganicus sp. nov., isolated from sludge of a manganese mine.</title>
        <authorList>
            <person name="Li J."/>
            <person name="Huang J."/>
            <person name="Liao S."/>
            <person name="Wang G."/>
        </authorList>
    </citation>
    <scope>NUCLEOTIDE SEQUENCE [LARGE SCALE GENOMIC DNA]</scope>
    <source>
        <strain evidence="2 3">JH-7</strain>
    </source>
</reference>
<accession>A0A1V8RM06</accession>
<dbReference type="Proteomes" id="UP000191905">
    <property type="component" value="Unassembled WGS sequence"/>
</dbReference>
<protein>
    <recommendedName>
        <fullName evidence="1">EAL domain-containing protein</fullName>
    </recommendedName>
</protein>
<proteinExistence type="predicted"/>
<dbReference type="SUPFAM" id="SSF141868">
    <property type="entry name" value="EAL domain-like"/>
    <property type="match status" value="1"/>
</dbReference>
<dbReference type="Pfam" id="PF00563">
    <property type="entry name" value="EAL"/>
    <property type="match status" value="1"/>
</dbReference>
<comment type="caution">
    <text evidence="2">The sequence shown here is derived from an EMBL/GenBank/DDBJ whole genome shotgun (WGS) entry which is preliminary data.</text>
</comment>
<dbReference type="InterPro" id="IPR050706">
    <property type="entry name" value="Cyclic-di-GMP_PDE-like"/>
</dbReference>
<keyword evidence="3" id="KW-1185">Reference proteome</keyword>
<dbReference type="SMART" id="SM00052">
    <property type="entry name" value="EAL"/>
    <property type="match status" value="1"/>
</dbReference>
<name>A0A1V8RM06_9HYPH</name>
<dbReference type="CDD" id="cd01948">
    <property type="entry name" value="EAL"/>
    <property type="match status" value="1"/>
</dbReference>
<dbReference type="GO" id="GO:0071111">
    <property type="term" value="F:cyclic-guanylate-specific phosphodiesterase activity"/>
    <property type="evidence" value="ECO:0007669"/>
    <property type="project" value="InterPro"/>
</dbReference>
<evidence type="ECO:0000259" key="1">
    <source>
        <dbReference type="PROSITE" id="PS50883"/>
    </source>
</evidence>
<dbReference type="PANTHER" id="PTHR33121:SF79">
    <property type="entry name" value="CYCLIC DI-GMP PHOSPHODIESTERASE PDED-RELATED"/>
    <property type="match status" value="1"/>
</dbReference>
<evidence type="ECO:0000313" key="2">
    <source>
        <dbReference type="EMBL" id="OQM74228.1"/>
    </source>
</evidence>
<dbReference type="InterPro" id="IPR001633">
    <property type="entry name" value="EAL_dom"/>
</dbReference>
<dbReference type="Gene3D" id="3.20.20.450">
    <property type="entry name" value="EAL domain"/>
    <property type="match status" value="1"/>
</dbReference>
<sequence>MADGRIGYALQPVRCIERPHSELYRECLVRLVDEAGSVRGPFHFVPQLEACGAIGLLDEHMIRLALEELETSAGAILGCNISVDTMQNASAWSRIRDNILSRPELASRLIIEITETHPAKNVEKLLINIAEARALGCRIAIDDFGAGFFSPSLLLRLDVDIVKVDASILWTIRKGGAGANTLRHIVGFAACVAPIVVLEGVELDEHLELACEAGATHVQGYLIAKPLVHRLPGGLIPA</sequence>
<dbReference type="PROSITE" id="PS50883">
    <property type="entry name" value="EAL"/>
    <property type="match status" value="1"/>
</dbReference>